<keyword evidence="3" id="KW-0269">Exonuclease</keyword>
<dbReference type="SUPFAM" id="SSF55785">
    <property type="entry name" value="PYP-like sensor domain (PAS domain)"/>
    <property type="match status" value="1"/>
</dbReference>
<keyword evidence="3" id="KW-0378">Hydrolase</keyword>
<evidence type="ECO:0000313" key="8">
    <source>
        <dbReference type="Proteomes" id="UP001319882"/>
    </source>
</evidence>
<dbReference type="InterPro" id="IPR012337">
    <property type="entry name" value="RNaseH-like_sf"/>
</dbReference>
<dbReference type="PANTHER" id="PTHR30231:SF41">
    <property type="entry name" value="DNA POLYMERASE III SUBUNIT EPSILON"/>
    <property type="match status" value="1"/>
</dbReference>
<dbReference type="InterPro" id="IPR036397">
    <property type="entry name" value="RNaseH_sf"/>
</dbReference>
<evidence type="ECO:0000259" key="6">
    <source>
        <dbReference type="SMART" id="SM00479"/>
    </source>
</evidence>
<keyword evidence="2" id="KW-0540">Nuclease</keyword>
<keyword evidence="8" id="KW-1185">Reference proteome</keyword>
<dbReference type="CDD" id="cd06127">
    <property type="entry name" value="DEDDh"/>
    <property type="match status" value="1"/>
</dbReference>
<reference evidence="7 8" key="1">
    <citation type="journal article" date="2021" name="Sci. Rep.">
        <title>Genome analysis of a halophilic bacterium Halomonas malpeensis YU-PRIM-29(T) reveals its exopolysaccharide and pigment producing capabilities.</title>
        <authorList>
            <person name="Athmika"/>
            <person name="Ghate S.D."/>
            <person name="Arun A.B."/>
            <person name="Rao S.S."/>
            <person name="Kumar S.T.A."/>
            <person name="Kandiyil M.K."/>
            <person name="Saptami K."/>
            <person name="Rekha P.D."/>
        </authorList>
    </citation>
    <scope>NUCLEOTIDE SEQUENCE [LARGE SCALE GENOMIC DNA]</scope>
    <source>
        <strain evidence="8">prim 29</strain>
    </source>
</reference>
<dbReference type="CDD" id="cd00130">
    <property type="entry name" value="PAS"/>
    <property type="match status" value="1"/>
</dbReference>
<gene>
    <name evidence="7" type="ORF">GEV37_12815</name>
</gene>
<evidence type="ECO:0000256" key="1">
    <source>
        <dbReference type="ARBA" id="ARBA00012417"/>
    </source>
</evidence>
<evidence type="ECO:0000256" key="2">
    <source>
        <dbReference type="ARBA" id="ARBA00022722"/>
    </source>
</evidence>
<evidence type="ECO:0000256" key="3">
    <source>
        <dbReference type="ARBA" id="ARBA00022839"/>
    </source>
</evidence>
<accession>A0ABS8DVA6</accession>
<feature type="transmembrane region" description="Helical" evidence="5">
    <location>
        <begin position="45"/>
        <end position="65"/>
    </location>
</feature>
<dbReference type="PANTHER" id="PTHR30231">
    <property type="entry name" value="DNA POLYMERASE III SUBUNIT EPSILON"/>
    <property type="match status" value="1"/>
</dbReference>
<evidence type="ECO:0000313" key="7">
    <source>
        <dbReference type="EMBL" id="MCB8889995.1"/>
    </source>
</evidence>
<evidence type="ECO:0000256" key="5">
    <source>
        <dbReference type="SAM" id="Phobius"/>
    </source>
</evidence>
<dbReference type="InterPro" id="IPR035965">
    <property type="entry name" value="PAS-like_dom_sf"/>
</dbReference>
<dbReference type="RefSeq" id="WP_227390660.1">
    <property type="nucleotide sequence ID" value="NZ_JBHSCJ010000002.1"/>
</dbReference>
<dbReference type="Gene3D" id="3.30.450.20">
    <property type="entry name" value="PAS domain"/>
    <property type="match status" value="1"/>
</dbReference>
<dbReference type="Proteomes" id="UP001319882">
    <property type="component" value="Unassembled WGS sequence"/>
</dbReference>
<dbReference type="Gene3D" id="3.30.420.10">
    <property type="entry name" value="Ribonuclease H-like superfamily/Ribonuclease H"/>
    <property type="match status" value="1"/>
</dbReference>
<dbReference type="InterPro" id="IPR013520">
    <property type="entry name" value="Ribonucl_H"/>
</dbReference>
<feature type="transmembrane region" description="Helical" evidence="5">
    <location>
        <begin position="12"/>
        <end position="33"/>
    </location>
</feature>
<proteinExistence type="predicted"/>
<dbReference type="SMART" id="SM00479">
    <property type="entry name" value="EXOIII"/>
    <property type="match status" value="1"/>
</dbReference>
<keyword evidence="5" id="KW-0812">Transmembrane</keyword>
<organism evidence="7 8">
    <name type="scientific">Vreelandella malpeensis</name>
    <dbReference type="NCBI Taxonomy" id="1172368"/>
    <lineage>
        <taxon>Bacteria</taxon>
        <taxon>Pseudomonadati</taxon>
        <taxon>Pseudomonadota</taxon>
        <taxon>Gammaproteobacteria</taxon>
        <taxon>Oceanospirillales</taxon>
        <taxon>Halomonadaceae</taxon>
        <taxon>Vreelandella</taxon>
    </lineage>
</organism>
<dbReference type="InterPro" id="IPR006054">
    <property type="entry name" value="DnaQ"/>
</dbReference>
<evidence type="ECO:0000256" key="4">
    <source>
        <dbReference type="ARBA" id="ARBA00049244"/>
    </source>
</evidence>
<comment type="caution">
    <text evidence="7">The sequence shown here is derived from an EMBL/GenBank/DDBJ whole genome shotgun (WGS) entry which is preliminary data.</text>
</comment>
<keyword evidence="5" id="KW-0472">Membrane</keyword>
<dbReference type="EMBL" id="WHVL01000005">
    <property type="protein sequence ID" value="MCB8889995.1"/>
    <property type="molecule type" value="Genomic_DNA"/>
</dbReference>
<protein>
    <recommendedName>
        <fullName evidence="1">DNA-directed DNA polymerase</fullName>
        <ecNumber evidence="1">2.7.7.7</ecNumber>
    </recommendedName>
</protein>
<dbReference type="Pfam" id="PF00929">
    <property type="entry name" value="RNase_T"/>
    <property type="match status" value="1"/>
</dbReference>
<keyword evidence="5" id="KW-1133">Transmembrane helix</keyword>
<comment type="catalytic activity">
    <reaction evidence="4">
        <text>DNA(n) + a 2'-deoxyribonucleoside 5'-triphosphate = DNA(n+1) + diphosphate</text>
        <dbReference type="Rhea" id="RHEA:22508"/>
        <dbReference type="Rhea" id="RHEA-COMP:17339"/>
        <dbReference type="Rhea" id="RHEA-COMP:17340"/>
        <dbReference type="ChEBI" id="CHEBI:33019"/>
        <dbReference type="ChEBI" id="CHEBI:61560"/>
        <dbReference type="ChEBI" id="CHEBI:173112"/>
        <dbReference type="EC" id="2.7.7.7"/>
    </reaction>
</comment>
<dbReference type="EC" id="2.7.7.7" evidence="1"/>
<feature type="domain" description="Exonuclease" evidence="6">
    <location>
        <begin position="458"/>
        <end position="624"/>
    </location>
</feature>
<dbReference type="SUPFAM" id="SSF53098">
    <property type="entry name" value="Ribonuclease H-like"/>
    <property type="match status" value="1"/>
</dbReference>
<dbReference type="NCBIfam" id="TIGR00573">
    <property type="entry name" value="dnaq"/>
    <property type="match status" value="1"/>
</dbReference>
<sequence>MAEGLPRRQALVGGWLLLGGLGLVGGAFFATWLDSRLALSGASRVALWLGSLSGGLTLLAVGFLLEQRLFRPLRTLHAQLARLLATPNATFTPPDGWLAGLAPELIHITSRLKDQHDSREQARHEGALDTRRVRQALETLLQHLDTPIVVCDGHRRILLFNPAAEAFFPAPGTLGLGKRLDTLFTDPALVVRFQALIDSDPAKAPLPREMLARFAERTLSINLTRLHANPAEVLITLRDVTHTWQTQLETRTRIQQALDALDAKPETLALGNMMASLSLQSEQWRSIWSDTFWDVLDEQLDPAHKLITPIGAPDGFTGHAPSLVALFDTLIKRLHGELPYCEFEGEIRRDGERRWLALSWPGEPVDTDTLQGWRVVRLESLPLAPSVEDVLNLHGSELWSDANASAGRARLCVSLPHPGPRQAPPAQRAPRPEFHDFDIAYHVSPGTPLDERPIEQLEIVAFDTETTGLDLRGNDRIVSLGACRIVNARLQMDDTFEALVNPRRPIPAASTAIHGLSDRDVEYAPSLPAVFAQFQVFTGEAILLAHNASFDLLALRPAGVSLTNPVIDTLLISKALDKALDEHDLDALAARYDLDCPPLDRHTALGDARLAAKLWLALLPRLKTRNVSTLAQLLELQKSAYAKNDGSR</sequence>
<name>A0ABS8DVA6_9GAMM</name>
<dbReference type="InterPro" id="IPR000014">
    <property type="entry name" value="PAS"/>
</dbReference>